<evidence type="ECO:0000313" key="2">
    <source>
        <dbReference type="Proteomes" id="UP001079430"/>
    </source>
</evidence>
<dbReference type="RefSeq" id="WP_269287013.1">
    <property type="nucleotide sequence ID" value="NZ_JAPVOI010000006.1"/>
</dbReference>
<evidence type="ECO:0000313" key="1">
    <source>
        <dbReference type="EMBL" id="MCZ4094222.1"/>
    </source>
</evidence>
<comment type="caution">
    <text evidence="1">The sequence shown here is derived from an EMBL/GenBank/DDBJ whole genome shotgun (WGS) entry which is preliminary data.</text>
</comment>
<name>A0ABT4KQK9_9HYPH</name>
<dbReference type="EMBL" id="JAPVOI010000006">
    <property type="protein sequence ID" value="MCZ4094222.1"/>
    <property type="molecule type" value="Genomic_DNA"/>
</dbReference>
<accession>A0ABT4KQK9</accession>
<gene>
    <name evidence="1" type="ORF">O3W52_31390</name>
</gene>
<sequence>MHLLKLGRQLAGGHAWKGHEQGDAENGETADKAFEVHLIDCCLAHRISWPYAATASLPSDMTETELL</sequence>
<proteinExistence type="predicted"/>
<keyword evidence="2" id="KW-1185">Reference proteome</keyword>
<reference evidence="1" key="1">
    <citation type="submission" date="2022-10" db="EMBL/GenBank/DDBJ databases">
        <title>Whole genome sequencing of three plant growth promoting bacteria isolated from Vachellia tortilis subsp. raddiana in Morocco.</title>
        <authorList>
            <person name="Hnini M."/>
            <person name="Zouagui R."/>
            <person name="Zouagui H."/>
            <person name="Chemao Elfihri M.-W."/>
            <person name="Ibrahimi A."/>
            <person name="Sbabou L."/>
            <person name="Aurag J."/>
        </authorList>
    </citation>
    <scope>NUCLEOTIDE SEQUENCE</scope>
    <source>
        <strain evidence="1">LMR678</strain>
    </source>
</reference>
<protein>
    <submittedName>
        <fullName evidence="1">Uncharacterized protein</fullName>
    </submittedName>
</protein>
<organism evidence="1 2">
    <name type="scientific">Sinorhizobium psoraleae</name>
    <dbReference type="NCBI Taxonomy" id="520838"/>
    <lineage>
        <taxon>Bacteria</taxon>
        <taxon>Pseudomonadati</taxon>
        <taxon>Pseudomonadota</taxon>
        <taxon>Alphaproteobacteria</taxon>
        <taxon>Hyphomicrobiales</taxon>
        <taxon>Rhizobiaceae</taxon>
        <taxon>Sinorhizobium/Ensifer group</taxon>
        <taxon>Sinorhizobium</taxon>
    </lineage>
</organism>
<dbReference type="Proteomes" id="UP001079430">
    <property type="component" value="Unassembled WGS sequence"/>
</dbReference>